<dbReference type="AlphaFoldDB" id="E4XV33"/>
<dbReference type="Gene3D" id="3.10.100.10">
    <property type="entry name" value="Mannose-Binding Protein A, subunit A"/>
    <property type="match status" value="1"/>
</dbReference>
<dbReference type="EMBL" id="FN653198">
    <property type="protein sequence ID" value="CBY13564.1"/>
    <property type="molecule type" value="Genomic_DNA"/>
</dbReference>
<dbReference type="Proteomes" id="UP000001307">
    <property type="component" value="Unassembled WGS sequence"/>
</dbReference>
<evidence type="ECO:0000313" key="3">
    <source>
        <dbReference type="Proteomes" id="UP000001307"/>
    </source>
</evidence>
<sequence length="403" mass="47197">MAGLIKPIWNIAVGIDKLNNLQNPGYVCPGFQKVYVPLVDTEEFTLTRKNWADARDLCREYGNLIDIDLELFTMPQEHISGAYPADLLRFSKERLAFIGKNTGAAWFWSGYYRQQNAGGRWDQNWKTVTSSSAEKRVEFLHNNWDDTEPNNAGAKKQECGLWNGIWDNWENVGDRNGLLDDFWCDRMGNVICEAVNEYRPDYTQDHDNCGGNYVELKFHKLIYTSRSDTSFSGAVALENTLSDETKEDILASYNSTDFTMNKYVKDENIPTLEFQSINFHNYFIEIERYLDNHSERQMSRHLKKLVNKIDASFEFNEDCENPMYPKLFNKHDFVDWYAGTPHFFDDEVMIDRCDFLKDINNAIVHYVHNYACSGDEKTIKRRKRNLTYRFCPNRFGNSMITYF</sequence>
<protein>
    <recommendedName>
        <fullName evidence="1">C-type lectin domain-containing protein</fullName>
    </recommendedName>
</protein>
<dbReference type="CDD" id="cd00037">
    <property type="entry name" value="CLECT"/>
    <property type="match status" value="1"/>
</dbReference>
<keyword evidence="3" id="KW-1185">Reference proteome</keyword>
<evidence type="ECO:0000259" key="1">
    <source>
        <dbReference type="PROSITE" id="PS50041"/>
    </source>
</evidence>
<evidence type="ECO:0000313" key="2">
    <source>
        <dbReference type="EMBL" id="CBY13564.1"/>
    </source>
</evidence>
<name>E4XV33_OIKDI</name>
<organism evidence="2">
    <name type="scientific">Oikopleura dioica</name>
    <name type="common">Tunicate</name>
    <dbReference type="NCBI Taxonomy" id="34765"/>
    <lineage>
        <taxon>Eukaryota</taxon>
        <taxon>Metazoa</taxon>
        <taxon>Chordata</taxon>
        <taxon>Tunicata</taxon>
        <taxon>Appendicularia</taxon>
        <taxon>Copelata</taxon>
        <taxon>Oikopleuridae</taxon>
        <taxon>Oikopleura</taxon>
    </lineage>
</organism>
<dbReference type="InParanoid" id="E4XV33"/>
<dbReference type="PROSITE" id="PS50041">
    <property type="entry name" value="C_TYPE_LECTIN_2"/>
    <property type="match status" value="1"/>
</dbReference>
<dbReference type="InterPro" id="IPR016187">
    <property type="entry name" value="CTDL_fold"/>
</dbReference>
<dbReference type="InterPro" id="IPR001304">
    <property type="entry name" value="C-type_lectin-like"/>
</dbReference>
<dbReference type="OrthoDB" id="7357196at2759"/>
<proteinExistence type="predicted"/>
<accession>E4XV33</accession>
<dbReference type="InterPro" id="IPR016186">
    <property type="entry name" value="C-type_lectin-like/link_sf"/>
</dbReference>
<reference evidence="2" key="1">
    <citation type="journal article" date="2010" name="Science">
        <title>Plasticity of animal genome architecture unmasked by rapid evolution of a pelagic tunicate.</title>
        <authorList>
            <person name="Denoeud F."/>
            <person name="Henriet S."/>
            <person name="Mungpakdee S."/>
            <person name="Aury J.M."/>
            <person name="Da Silva C."/>
            <person name="Brinkmann H."/>
            <person name="Mikhaleva J."/>
            <person name="Olsen L.C."/>
            <person name="Jubin C."/>
            <person name="Canestro C."/>
            <person name="Bouquet J.M."/>
            <person name="Danks G."/>
            <person name="Poulain J."/>
            <person name="Campsteijn C."/>
            <person name="Adamski M."/>
            <person name="Cross I."/>
            <person name="Yadetie F."/>
            <person name="Muffato M."/>
            <person name="Louis A."/>
            <person name="Butcher S."/>
            <person name="Tsagkogeorga G."/>
            <person name="Konrad A."/>
            <person name="Singh S."/>
            <person name="Jensen M.F."/>
            <person name="Cong E.H."/>
            <person name="Eikeseth-Otteraa H."/>
            <person name="Noel B."/>
            <person name="Anthouard V."/>
            <person name="Porcel B.M."/>
            <person name="Kachouri-Lafond R."/>
            <person name="Nishino A."/>
            <person name="Ugolini M."/>
            <person name="Chourrout P."/>
            <person name="Nishida H."/>
            <person name="Aasland R."/>
            <person name="Huzurbazar S."/>
            <person name="Westhof E."/>
            <person name="Delsuc F."/>
            <person name="Lehrach H."/>
            <person name="Reinhardt R."/>
            <person name="Weissenbach J."/>
            <person name="Roy S.W."/>
            <person name="Artiguenave F."/>
            <person name="Postlethwait J.H."/>
            <person name="Manak J.R."/>
            <person name="Thompson E.M."/>
            <person name="Jaillon O."/>
            <person name="Du Pasquier L."/>
            <person name="Boudinot P."/>
            <person name="Liberles D.A."/>
            <person name="Volff J.N."/>
            <person name="Philippe H."/>
            <person name="Lenhard B."/>
            <person name="Roest Crollius H."/>
            <person name="Wincker P."/>
            <person name="Chourrout D."/>
        </authorList>
    </citation>
    <scope>NUCLEOTIDE SEQUENCE [LARGE SCALE GENOMIC DNA]</scope>
</reference>
<feature type="domain" description="C-type lectin" evidence="1">
    <location>
        <begin position="44"/>
        <end position="193"/>
    </location>
</feature>
<dbReference type="SUPFAM" id="SSF56436">
    <property type="entry name" value="C-type lectin-like"/>
    <property type="match status" value="1"/>
</dbReference>
<gene>
    <name evidence="2" type="ORF">GSOID_T00005358001</name>
</gene>